<proteinExistence type="predicted"/>
<reference evidence="2 3" key="1">
    <citation type="submission" date="2024-04" db="EMBL/GenBank/DDBJ databases">
        <title>Bacillus oryzaecorticis sp. nov., a moderately halophilic bacterium isolated from rice husks.</title>
        <authorList>
            <person name="Zhu H.-S."/>
        </authorList>
    </citation>
    <scope>NUCLEOTIDE SEQUENCE [LARGE SCALE GENOMIC DNA]</scope>
    <source>
        <strain evidence="2 3">ZC255</strain>
    </source>
</reference>
<name>A0ABU9KCT4_9BACI</name>
<sequence length="188" mass="21747">MSKELNGFVKANPCSHILYCYHDIDSYIEKVLAFLVDGVESGETVILIESEKNLKLLVGRLKEKLTDNQFKHVHMISNFDFYLSSGSYHPPAIYEQLIKIYTPYFKGDAPFRTWTNVEWGALENPAHIVDWFEKETDKVVNEQELTLVCAYEAEKMPADMQSILEKSHPYIMTDEDLIDSALYNKIKL</sequence>
<gene>
    <name evidence="2" type="ORF">AAEO50_16225</name>
</gene>
<dbReference type="Proteomes" id="UP001389717">
    <property type="component" value="Unassembled WGS sequence"/>
</dbReference>
<protein>
    <submittedName>
        <fullName evidence="2">MEDS domain-containing protein</fullName>
    </submittedName>
</protein>
<evidence type="ECO:0000313" key="2">
    <source>
        <dbReference type="EMBL" id="MEL3973832.1"/>
    </source>
</evidence>
<evidence type="ECO:0000313" key="3">
    <source>
        <dbReference type="Proteomes" id="UP001389717"/>
    </source>
</evidence>
<accession>A0ABU9KCT4</accession>
<dbReference type="RefSeq" id="WP_341985343.1">
    <property type="nucleotide sequence ID" value="NZ_JBBYAF010000036.1"/>
</dbReference>
<dbReference type="EMBL" id="JBBYAF010000036">
    <property type="protein sequence ID" value="MEL3973832.1"/>
    <property type="molecule type" value="Genomic_DNA"/>
</dbReference>
<dbReference type="InterPro" id="IPR025847">
    <property type="entry name" value="MEDS_domain"/>
</dbReference>
<feature type="domain" description="MEDS" evidence="1">
    <location>
        <begin position="16"/>
        <end position="169"/>
    </location>
</feature>
<keyword evidence="3" id="KW-1185">Reference proteome</keyword>
<comment type="caution">
    <text evidence="2">The sequence shown here is derived from an EMBL/GenBank/DDBJ whole genome shotgun (WGS) entry which is preliminary data.</text>
</comment>
<evidence type="ECO:0000259" key="1">
    <source>
        <dbReference type="Pfam" id="PF14417"/>
    </source>
</evidence>
<dbReference type="Pfam" id="PF14417">
    <property type="entry name" value="MEDS"/>
    <property type="match status" value="1"/>
</dbReference>
<organism evidence="2 3">
    <name type="scientific">Rossellomorea oryzaecorticis</name>
    <dbReference type="NCBI Taxonomy" id="1396505"/>
    <lineage>
        <taxon>Bacteria</taxon>
        <taxon>Bacillati</taxon>
        <taxon>Bacillota</taxon>
        <taxon>Bacilli</taxon>
        <taxon>Bacillales</taxon>
        <taxon>Bacillaceae</taxon>
        <taxon>Rossellomorea</taxon>
    </lineage>
</organism>